<keyword evidence="1" id="KW-0479">Metal-binding</keyword>
<keyword evidence="6" id="KW-1185">Reference proteome</keyword>
<dbReference type="Gene3D" id="3.30.70.20">
    <property type="match status" value="1"/>
</dbReference>
<protein>
    <submittedName>
        <fullName evidence="5">4fe-4s ferredoxin-type iron-sulphur binding domain</fullName>
    </submittedName>
</protein>
<accession>A0A4U8YQM1</accession>
<evidence type="ECO:0000313" key="5">
    <source>
        <dbReference type="EMBL" id="VFQ46585.1"/>
    </source>
</evidence>
<reference evidence="5 6" key="1">
    <citation type="submission" date="2019-03" db="EMBL/GenBank/DDBJ databases">
        <authorList>
            <person name="Nijsse B."/>
        </authorList>
    </citation>
    <scope>NUCLEOTIDE SEQUENCE [LARGE SCALE GENOMIC DNA]</scope>
    <source>
        <strain evidence="5">Desulfoluna butyratoxydans MSL71</strain>
    </source>
</reference>
<keyword evidence="2" id="KW-0408">Iron</keyword>
<dbReference type="SUPFAM" id="SSF54862">
    <property type="entry name" value="4Fe-4S ferredoxins"/>
    <property type="match status" value="1"/>
</dbReference>
<evidence type="ECO:0000256" key="3">
    <source>
        <dbReference type="ARBA" id="ARBA00023014"/>
    </source>
</evidence>
<dbReference type="InterPro" id="IPR017896">
    <property type="entry name" value="4Fe4S_Fe-S-bd"/>
</dbReference>
<dbReference type="PROSITE" id="PS51379">
    <property type="entry name" value="4FE4S_FER_2"/>
    <property type="match status" value="2"/>
</dbReference>
<dbReference type="RefSeq" id="WP_180144635.1">
    <property type="nucleotide sequence ID" value="NZ_CAADHO010000010.1"/>
</dbReference>
<dbReference type="InterPro" id="IPR017900">
    <property type="entry name" value="4Fe4S_Fe_S_CS"/>
</dbReference>
<dbReference type="EMBL" id="CAADHO010000010">
    <property type="protein sequence ID" value="VFQ46585.1"/>
    <property type="molecule type" value="Genomic_DNA"/>
</dbReference>
<feature type="domain" description="4Fe-4S ferredoxin-type" evidence="4">
    <location>
        <begin position="265"/>
        <end position="294"/>
    </location>
</feature>
<organism evidence="5 6">
    <name type="scientific">Desulfoluna butyratoxydans</name>
    <dbReference type="NCBI Taxonomy" id="231438"/>
    <lineage>
        <taxon>Bacteria</taxon>
        <taxon>Pseudomonadati</taxon>
        <taxon>Thermodesulfobacteriota</taxon>
        <taxon>Desulfobacteria</taxon>
        <taxon>Desulfobacterales</taxon>
        <taxon>Desulfolunaceae</taxon>
        <taxon>Desulfoluna</taxon>
    </lineage>
</organism>
<feature type="domain" description="4Fe-4S ferredoxin-type" evidence="4">
    <location>
        <begin position="295"/>
        <end position="324"/>
    </location>
</feature>
<keyword evidence="3" id="KW-0411">Iron-sulfur</keyword>
<sequence>MTETTSYQRFAANMLHPDSVYIPQILKSMITDLQADLLVALPGTTAELSAETGRPEADIEDDLKDMFRKGLAFKREKPGQPTRWRAPMHIAQFHDASIVWPEATEAFLRCWQAYMETEWPVLAPQLAGFLPKPYTRVIPVNEALSPVESTVLTSENLLEIVDSAEQIAVTKCTCRLTMQKCDAPIEVCLQIGRSAAYALERGSGREIDKEEARRIIDECARAGLVHVAMNTSDVGHFICNCCGCCCQSFSMMISDDVSLCDPSRYQAQVDGALCTACGTCVDRCCFNAIVITEGEHAMVDQEKCMGCGQCAMGCPEGAVCMKEVKEPSFIPG</sequence>
<dbReference type="Pfam" id="PF12838">
    <property type="entry name" value="Fer4_7"/>
    <property type="match status" value="1"/>
</dbReference>
<dbReference type="GO" id="GO:0051536">
    <property type="term" value="F:iron-sulfur cluster binding"/>
    <property type="evidence" value="ECO:0007669"/>
    <property type="project" value="UniProtKB-KW"/>
</dbReference>
<dbReference type="PROSITE" id="PS00198">
    <property type="entry name" value="4FE4S_FER_1"/>
    <property type="match status" value="1"/>
</dbReference>
<dbReference type="AlphaFoldDB" id="A0A4U8YQM1"/>
<dbReference type="GO" id="GO:0046872">
    <property type="term" value="F:metal ion binding"/>
    <property type="evidence" value="ECO:0007669"/>
    <property type="project" value="UniProtKB-KW"/>
</dbReference>
<proteinExistence type="predicted"/>
<dbReference type="Proteomes" id="UP000507962">
    <property type="component" value="Unassembled WGS sequence"/>
</dbReference>
<evidence type="ECO:0000256" key="1">
    <source>
        <dbReference type="ARBA" id="ARBA00022723"/>
    </source>
</evidence>
<name>A0A4U8YQM1_9BACT</name>
<evidence type="ECO:0000256" key="2">
    <source>
        <dbReference type="ARBA" id="ARBA00023004"/>
    </source>
</evidence>
<gene>
    <name evidence="5" type="ORF">MSL71_42530</name>
</gene>
<evidence type="ECO:0000259" key="4">
    <source>
        <dbReference type="PROSITE" id="PS51379"/>
    </source>
</evidence>
<evidence type="ECO:0000313" key="6">
    <source>
        <dbReference type="Proteomes" id="UP000507962"/>
    </source>
</evidence>